<organism evidence="4 5">
    <name type="scientific">Halomonas elongata</name>
    <dbReference type="NCBI Taxonomy" id="2746"/>
    <lineage>
        <taxon>Bacteria</taxon>
        <taxon>Pseudomonadati</taxon>
        <taxon>Pseudomonadota</taxon>
        <taxon>Gammaproteobacteria</taxon>
        <taxon>Oceanospirillales</taxon>
        <taxon>Halomonadaceae</taxon>
        <taxon>Halomonas</taxon>
    </lineage>
</organism>
<keyword evidence="2" id="KW-1133">Transmembrane helix</keyword>
<evidence type="ECO:0000313" key="4">
    <source>
        <dbReference type="EMBL" id="OBX34081.1"/>
    </source>
</evidence>
<reference evidence="4 5" key="1">
    <citation type="submission" date="2016-06" db="EMBL/GenBank/DDBJ databases">
        <title>Genome sequence of halotolerant plant growth promoting strain of Halomonas elongata HEK1 isolated from salterns of Rann of Kutch, Gujarat, India.</title>
        <authorList>
            <person name="Gaba S."/>
            <person name="Singh R.N."/>
            <person name="Abrol S."/>
            <person name="Kaushik R."/>
            <person name="Saxena A.K."/>
        </authorList>
    </citation>
    <scope>NUCLEOTIDE SEQUENCE [LARGE SCALE GENOMIC DNA]</scope>
    <source>
        <strain evidence="4 5">HEK1</strain>
    </source>
</reference>
<feature type="domain" description="TRAP C4-dicarboxylate transport system permease DctM subunit" evidence="3">
    <location>
        <begin position="12"/>
        <end position="94"/>
    </location>
</feature>
<evidence type="ECO:0000313" key="5">
    <source>
        <dbReference type="Proteomes" id="UP000092504"/>
    </source>
</evidence>
<feature type="transmembrane region" description="Helical" evidence="2">
    <location>
        <begin position="37"/>
        <end position="56"/>
    </location>
</feature>
<keyword evidence="2" id="KW-0472">Membrane</keyword>
<evidence type="ECO:0000256" key="2">
    <source>
        <dbReference type="SAM" id="Phobius"/>
    </source>
</evidence>
<keyword evidence="2" id="KW-0812">Transmembrane</keyword>
<comment type="function">
    <text evidence="1">Part of the tripartite ATP-independent periplasmic (TRAP) transport system.</text>
</comment>
<dbReference type="PATRIC" id="fig|2746.7.peg.3215"/>
<dbReference type="Pfam" id="PF06808">
    <property type="entry name" value="DctM"/>
    <property type="match status" value="1"/>
</dbReference>
<dbReference type="Proteomes" id="UP000092504">
    <property type="component" value="Unassembled WGS sequence"/>
</dbReference>
<gene>
    <name evidence="4" type="ORF">A8U91_03125</name>
</gene>
<accession>A0A1B8NVN9</accession>
<keyword evidence="1" id="KW-0813">Transport</keyword>
<keyword evidence="1" id="KW-1003">Cell membrane</keyword>
<protein>
    <submittedName>
        <fullName evidence="4">DctM-like transporter</fullName>
    </submittedName>
</protein>
<dbReference type="GO" id="GO:0005886">
    <property type="term" value="C:plasma membrane"/>
    <property type="evidence" value="ECO:0007669"/>
    <property type="project" value="UniProtKB-SubCell"/>
</dbReference>
<sequence length="106" mass="11783">MGIEVVTLLIVLALLALMAFGIPLGVTTLTVSVVTALLYYGIDGLFLVASNVYHVLEKYELVAVPFFVFMANVLERSGSPMRCSTACRSSAVGRVARWRCRRVWWR</sequence>
<evidence type="ECO:0000256" key="1">
    <source>
        <dbReference type="RuleBase" id="RU369079"/>
    </source>
</evidence>
<dbReference type="EMBL" id="MAJD01000002">
    <property type="protein sequence ID" value="OBX34081.1"/>
    <property type="molecule type" value="Genomic_DNA"/>
</dbReference>
<dbReference type="GO" id="GO:0022857">
    <property type="term" value="F:transmembrane transporter activity"/>
    <property type="evidence" value="ECO:0007669"/>
    <property type="project" value="UniProtKB-UniRule"/>
</dbReference>
<evidence type="ECO:0000259" key="3">
    <source>
        <dbReference type="Pfam" id="PF06808"/>
    </source>
</evidence>
<comment type="subcellular location">
    <subcellularLocation>
        <location evidence="1">Cell inner membrane</location>
        <topology evidence="1">Multi-pass membrane protein</topology>
    </subcellularLocation>
</comment>
<proteinExistence type="predicted"/>
<keyword evidence="1" id="KW-0997">Cell inner membrane</keyword>
<dbReference type="AlphaFoldDB" id="A0A1B8NVN9"/>
<name>A0A1B8NVN9_HALEL</name>
<comment type="caution">
    <text evidence="4">The sequence shown here is derived from an EMBL/GenBank/DDBJ whole genome shotgun (WGS) entry which is preliminary data.</text>
</comment>
<dbReference type="InterPro" id="IPR010656">
    <property type="entry name" value="DctM"/>
</dbReference>